<organism evidence="3 4">
    <name type="scientific">Streptomyces alkaliphilus</name>
    <dbReference type="NCBI Taxonomy" id="1472722"/>
    <lineage>
        <taxon>Bacteria</taxon>
        <taxon>Bacillati</taxon>
        <taxon>Actinomycetota</taxon>
        <taxon>Actinomycetes</taxon>
        <taxon>Kitasatosporales</taxon>
        <taxon>Streptomycetaceae</taxon>
        <taxon>Streptomyces</taxon>
    </lineage>
</organism>
<dbReference type="InterPro" id="IPR043129">
    <property type="entry name" value="ATPase_NBD"/>
</dbReference>
<dbReference type="Pfam" id="PF00480">
    <property type="entry name" value="ROK"/>
    <property type="match status" value="1"/>
</dbReference>
<dbReference type="Gene3D" id="1.10.10.10">
    <property type="entry name" value="Winged helix-like DNA-binding domain superfamily/Winged helix DNA-binding domain"/>
    <property type="match status" value="1"/>
</dbReference>
<evidence type="ECO:0000256" key="1">
    <source>
        <dbReference type="ARBA" id="ARBA00006479"/>
    </source>
</evidence>
<dbReference type="EMBL" id="VKHT01000439">
    <property type="protein sequence ID" value="MBB0245259.1"/>
    <property type="molecule type" value="Genomic_DNA"/>
</dbReference>
<evidence type="ECO:0000313" key="4">
    <source>
        <dbReference type="Proteomes" id="UP000538929"/>
    </source>
</evidence>
<name>A0A7W3Y207_9ACTN</name>
<dbReference type="Proteomes" id="UP000538929">
    <property type="component" value="Unassembled WGS sequence"/>
</dbReference>
<keyword evidence="4" id="KW-1185">Reference proteome</keyword>
<feature type="region of interest" description="Disordered" evidence="2">
    <location>
        <begin position="1"/>
        <end position="111"/>
    </location>
</feature>
<dbReference type="InterPro" id="IPR036390">
    <property type="entry name" value="WH_DNA-bd_sf"/>
</dbReference>
<dbReference type="SUPFAM" id="SSF46785">
    <property type="entry name" value="Winged helix' DNA-binding domain"/>
    <property type="match status" value="1"/>
</dbReference>
<evidence type="ECO:0000256" key="2">
    <source>
        <dbReference type="SAM" id="MobiDB-lite"/>
    </source>
</evidence>
<comment type="caution">
    <text evidence="3">The sequence shown here is derived from an EMBL/GenBank/DDBJ whole genome shotgun (WGS) entry which is preliminary data.</text>
</comment>
<dbReference type="InterPro" id="IPR036388">
    <property type="entry name" value="WH-like_DNA-bd_sf"/>
</dbReference>
<reference evidence="4" key="1">
    <citation type="submission" date="2019-10" db="EMBL/GenBank/DDBJ databases">
        <title>Streptomyces sp. nov., a novel actinobacterium isolated from alkaline environment.</title>
        <authorList>
            <person name="Golinska P."/>
        </authorList>
    </citation>
    <scope>NUCLEOTIDE SEQUENCE [LARGE SCALE GENOMIC DNA]</scope>
    <source>
        <strain evidence="4">DSM 42118</strain>
    </source>
</reference>
<feature type="compositionally biased region" description="Basic residues" evidence="2">
    <location>
        <begin position="25"/>
        <end position="34"/>
    </location>
</feature>
<proteinExistence type="inferred from homology"/>
<dbReference type="SUPFAM" id="SSF53067">
    <property type="entry name" value="Actin-like ATPase domain"/>
    <property type="match status" value="1"/>
</dbReference>
<sequence length="533" mass="53993">MIDPARRRAVRPPEPGPSGADGFRKPRPGARNRRPTAGEAVSPTEAAVARESGSRGRRRTRGTRGNARTDQWGRTAPLPVDRARGPGSEQGRVRPVSGSGEPNGRTGGRPAFHANSRAAVLDVIRAAGTISRVGLAEATGFTGATISTVVRRLIDDGLVVETGHAESTGGKRRVLLALNRSSRYAVGVHLDQGGVTYALTNLGGSVVARVFRPGGSPDPEAMVAGMSQEIAALIEGVGVPVDRVLGAGLAVPGPLTRGGGMRLTPPAMRRWEAFPLDRALGAATGLPVVLDNDATASALGEHWSGGVGGTTTFAAVYLGTGIGAGLVINGVAHRGVSGNAGEIGHICLQADGPQCWCGARGCTEALAGPAAVAEAARADPAIAAAAGLTGGDGGDDRPRSGPGTPAAEFAAVARAALRGDAGARALLEGSARYLALAVRTLANVMDLEHVVLTGPGLAVAGSLYLPVVEDELSRTFFARGAHGVTVRLSESAAGAPAIGAAALVLQSELVPLREGLRLPETMPDATARPRVTG</sequence>
<dbReference type="Pfam" id="PF13412">
    <property type="entry name" value="HTH_24"/>
    <property type="match status" value="1"/>
</dbReference>
<gene>
    <name evidence="3" type="ORF">FNQ90_14390</name>
</gene>
<protein>
    <submittedName>
        <fullName evidence="3">ROK family protein</fullName>
    </submittedName>
</protein>
<dbReference type="Gene3D" id="3.30.420.40">
    <property type="match status" value="2"/>
</dbReference>
<accession>A0A7W3Y207</accession>
<comment type="similarity">
    <text evidence="1">Belongs to the ROK (NagC/XylR) family.</text>
</comment>
<dbReference type="PROSITE" id="PS01125">
    <property type="entry name" value="ROK"/>
    <property type="match status" value="1"/>
</dbReference>
<dbReference type="InterPro" id="IPR049874">
    <property type="entry name" value="ROK_cs"/>
</dbReference>
<dbReference type="PANTHER" id="PTHR18964">
    <property type="entry name" value="ROK (REPRESSOR, ORF, KINASE) FAMILY"/>
    <property type="match status" value="1"/>
</dbReference>
<dbReference type="InterPro" id="IPR000600">
    <property type="entry name" value="ROK"/>
</dbReference>
<dbReference type="AlphaFoldDB" id="A0A7W3Y207"/>
<evidence type="ECO:0000313" key="3">
    <source>
        <dbReference type="EMBL" id="MBB0245259.1"/>
    </source>
</evidence>
<dbReference type="PANTHER" id="PTHR18964:SF173">
    <property type="entry name" value="GLUCOKINASE"/>
    <property type="match status" value="1"/>
</dbReference>